<dbReference type="InterPro" id="IPR027266">
    <property type="entry name" value="TrmE/GcvT-like"/>
</dbReference>
<dbReference type="Proteomes" id="UP000494125">
    <property type="component" value="Unassembled WGS sequence"/>
</dbReference>
<dbReference type="Gene3D" id="3.30.1360.120">
    <property type="entry name" value="Probable tRNA modification gtpase trme, domain 1"/>
    <property type="match status" value="1"/>
</dbReference>
<dbReference type="InterPro" id="IPR007375">
    <property type="entry name" value="SoxG"/>
</dbReference>
<dbReference type="AlphaFoldDB" id="A0A6P2I7P4"/>
<dbReference type="RefSeq" id="WP_124901085.1">
    <property type="nucleotide sequence ID" value="NZ_CABVPN010000004.1"/>
</dbReference>
<protein>
    <submittedName>
        <fullName evidence="1">Sarcosine oxidase subunit gamma</fullName>
    </submittedName>
</protein>
<dbReference type="Gene3D" id="3.30.70.1520">
    <property type="entry name" value="Heterotetrameric sarcosine oxidase"/>
    <property type="match status" value="1"/>
</dbReference>
<gene>
    <name evidence="1" type="ORF">BDI24065_01043</name>
</gene>
<dbReference type="Pfam" id="PF04268">
    <property type="entry name" value="SoxG"/>
    <property type="match status" value="1"/>
</dbReference>
<name>A0A6P2I7P4_9BURK</name>
<proteinExistence type="predicted"/>
<sequence>MWNETRNQSQVAGAGVRLESPFVGAADVLKAHQARASKKFMLRERAFLDLVNVRGELSDPAFVSAFERVVGCRPPSAPNTVARGAEYDVLWLGPDEWLVRSNGPVQAGVLEAQLAEAVQGSYAAAVDVGSGYTVVEVSGERVRDVIARGCPLDLHPRVLKPGQCAQSHYFKSPITLIPTGDDTFEIVLRRSFADYFVRIMLDAAAPLAS</sequence>
<keyword evidence="2" id="KW-1185">Reference proteome</keyword>
<dbReference type="SUPFAM" id="SSF103025">
    <property type="entry name" value="Folate-binding domain"/>
    <property type="match status" value="1"/>
</dbReference>
<organism evidence="1 2">
    <name type="scientific">Burkholderia diffusa</name>
    <dbReference type="NCBI Taxonomy" id="488732"/>
    <lineage>
        <taxon>Bacteria</taxon>
        <taxon>Pseudomonadati</taxon>
        <taxon>Pseudomonadota</taxon>
        <taxon>Betaproteobacteria</taxon>
        <taxon>Burkholderiales</taxon>
        <taxon>Burkholderiaceae</taxon>
        <taxon>Burkholderia</taxon>
        <taxon>Burkholderia cepacia complex</taxon>
    </lineage>
</organism>
<reference evidence="1 2" key="1">
    <citation type="submission" date="2019-09" db="EMBL/GenBank/DDBJ databases">
        <authorList>
            <person name="Depoorter E."/>
        </authorList>
    </citation>
    <scope>NUCLEOTIDE SEQUENCE [LARGE SCALE GENOMIC DNA]</scope>
    <source>
        <strain evidence="1">LMG 24065</strain>
    </source>
</reference>
<evidence type="ECO:0000313" key="1">
    <source>
        <dbReference type="EMBL" id="VWB25375.1"/>
    </source>
</evidence>
<dbReference type="EMBL" id="CABVPN010000004">
    <property type="protein sequence ID" value="VWB25375.1"/>
    <property type="molecule type" value="Genomic_DNA"/>
</dbReference>
<evidence type="ECO:0000313" key="2">
    <source>
        <dbReference type="Proteomes" id="UP000494125"/>
    </source>
</evidence>
<accession>A0A6P2I7P4</accession>
<dbReference type="GeneID" id="93026120"/>